<evidence type="ECO:0000256" key="6">
    <source>
        <dbReference type="SAM" id="Coils"/>
    </source>
</evidence>
<dbReference type="PANTHER" id="PTHR35794:SF1">
    <property type="entry name" value="CELL CYCLE PROTEIN GPSB"/>
    <property type="match status" value="1"/>
</dbReference>
<dbReference type="Pfam" id="PF05103">
    <property type="entry name" value="DivIVA"/>
    <property type="match status" value="1"/>
</dbReference>
<keyword evidence="9" id="KW-1185">Reference proteome</keyword>
<evidence type="ECO:0000256" key="5">
    <source>
        <dbReference type="ARBA" id="ARBA00023306"/>
    </source>
</evidence>
<keyword evidence="5" id="KW-0131">Cell cycle</keyword>
<keyword evidence="3" id="KW-0132">Cell division</keyword>
<dbReference type="Proteomes" id="UP000004633">
    <property type="component" value="Unassembled WGS sequence"/>
</dbReference>
<dbReference type="GO" id="GO:0005737">
    <property type="term" value="C:cytoplasm"/>
    <property type="evidence" value="ECO:0007669"/>
    <property type="project" value="UniProtKB-SubCell"/>
</dbReference>
<comment type="subcellular location">
    <subcellularLocation>
        <location evidence="1">Cytoplasm</location>
    </subcellularLocation>
</comment>
<reference evidence="8 9" key="1">
    <citation type="submission" date="2010-08" db="EMBL/GenBank/DDBJ databases">
        <authorList>
            <person name="Weinstock G."/>
            <person name="Sodergren E."/>
            <person name="Clifton S."/>
            <person name="Fulton L."/>
            <person name="Fulton B."/>
            <person name="Courtney L."/>
            <person name="Fronick C."/>
            <person name="Harrison M."/>
            <person name="Strong C."/>
            <person name="Farmer C."/>
            <person name="Delahaunty K."/>
            <person name="Markovic C."/>
            <person name="Hall O."/>
            <person name="Minx P."/>
            <person name="Tomlinson C."/>
            <person name="Mitreva M."/>
            <person name="Hou S."/>
            <person name="Chen J."/>
            <person name="Wollam A."/>
            <person name="Pepin K.H."/>
            <person name="Johnson M."/>
            <person name="Bhonagiri V."/>
            <person name="Zhang X."/>
            <person name="Suruliraj S."/>
            <person name="Warren W."/>
            <person name="Chinwalla A."/>
            <person name="Mardis E.R."/>
            <person name="Wilson R.K."/>
        </authorList>
    </citation>
    <scope>NUCLEOTIDE SEQUENCE [LARGE SCALE GENOMIC DNA]</scope>
    <source>
        <strain evidence="8 9">F0399</strain>
    </source>
</reference>
<organism evidence="8 9">
    <name type="scientific">Selenomonas artemidis F0399</name>
    <dbReference type="NCBI Taxonomy" id="749551"/>
    <lineage>
        <taxon>Bacteria</taxon>
        <taxon>Bacillati</taxon>
        <taxon>Bacillota</taxon>
        <taxon>Negativicutes</taxon>
        <taxon>Selenomonadales</taxon>
        <taxon>Selenomonadaceae</taxon>
        <taxon>Selenomonas</taxon>
    </lineage>
</organism>
<evidence type="ECO:0000256" key="1">
    <source>
        <dbReference type="ARBA" id="ARBA00004496"/>
    </source>
</evidence>
<evidence type="ECO:0000313" key="8">
    <source>
        <dbReference type="EMBL" id="EFW28950.1"/>
    </source>
</evidence>
<dbReference type="PANTHER" id="PTHR35794">
    <property type="entry name" value="CELL DIVISION PROTEIN DIVIVA"/>
    <property type="match status" value="1"/>
</dbReference>
<dbReference type="GO" id="GO:0051301">
    <property type="term" value="P:cell division"/>
    <property type="evidence" value="ECO:0007669"/>
    <property type="project" value="UniProtKB-KW"/>
</dbReference>
<dbReference type="NCBIfam" id="TIGR03544">
    <property type="entry name" value="DivI1A_domain"/>
    <property type="match status" value="1"/>
</dbReference>
<gene>
    <name evidence="8" type="ORF">HMPREF9555_01876</name>
</gene>
<proteinExistence type="predicted"/>
<keyword evidence="4 6" id="KW-0175">Coiled coil</keyword>
<sequence length="179" mass="20249">MLTPKDIQAKEFGKSFRGFDEAEVNDFLNEIIKDYTALLEENETLRTELARAQKSNEEFHRIEQGMRDTLMAAQKTAEEVTANAKESADQILESAAKKAQNLCRDAEIRSKAQLEEVADKVRGIVGEYERLVQEKHSFLRRMKSSVQEELKRIDAEIAGMPDMTDSTGTPQPVEAPSKE</sequence>
<dbReference type="RefSeq" id="WP_009350525.1">
    <property type="nucleotide sequence ID" value="NZ_GL638151.1"/>
</dbReference>
<dbReference type="Gene3D" id="6.10.250.660">
    <property type="match status" value="1"/>
</dbReference>
<evidence type="ECO:0000256" key="3">
    <source>
        <dbReference type="ARBA" id="ARBA00022618"/>
    </source>
</evidence>
<evidence type="ECO:0000313" key="9">
    <source>
        <dbReference type="Proteomes" id="UP000004633"/>
    </source>
</evidence>
<dbReference type="EMBL" id="AECV01000049">
    <property type="protein sequence ID" value="EFW28950.1"/>
    <property type="molecule type" value="Genomic_DNA"/>
</dbReference>
<evidence type="ECO:0000256" key="4">
    <source>
        <dbReference type="ARBA" id="ARBA00023054"/>
    </source>
</evidence>
<feature type="region of interest" description="Disordered" evidence="7">
    <location>
        <begin position="156"/>
        <end position="179"/>
    </location>
</feature>
<name>E7N4D3_9FIRM</name>
<feature type="coiled-coil region" evidence="6">
    <location>
        <begin position="28"/>
        <end position="90"/>
    </location>
</feature>
<dbReference type="InterPro" id="IPR007793">
    <property type="entry name" value="DivIVA_fam"/>
</dbReference>
<dbReference type="STRING" id="749551.HMPREF9555_01876"/>
<keyword evidence="2" id="KW-0963">Cytoplasm</keyword>
<dbReference type="InterPro" id="IPR019933">
    <property type="entry name" value="DivIVA_domain"/>
</dbReference>
<dbReference type="HOGENOM" id="CLU_076854_3_0_9"/>
<comment type="caution">
    <text evidence="8">The sequence shown here is derived from an EMBL/GenBank/DDBJ whole genome shotgun (WGS) entry which is preliminary data.</text>
</comment>
<evidence type="ECO:0000256" key="2">
    <source>
        <dbReference type="ARBA" id="ARBA00022490"/>
    </source>
</evidence>
<dbReference type="AlphaFoldDB" id="E7N4D3"/>
<accession>E7N4D3</accession>
<protein>
    <submittedName>
        <fullName evidence="8">DivIVA domain protein</fullName>
    </submittedName>
</protein>
<evidence type="ECO:0000256" key="7">
    <source>
        <dbReference type="SAM" id="MobiDB-lite"/>
    </source>
</evidence>